<dbReference type="EMBL" id="UINC01153558">
    <property type="protein sequence ID" value="SVD48343.1"/>
    <property type="molecule type" value="Genomic_DNA"/>
</dbReference>
<name>A0A382VPC9_9ZZZZ</name>
<accession>A0A382VPC9</accession>
<organism evidence="1">
    <name type="scientific">marine metagenome</name>
    <dbReference type="NCBI Taxonomy" id="408172"/>
    <lineage>
        <taxon>unclassified sequences</taxon>
        <taxon>metagenomes</taxon>
        <taxon>ecological metagenomes</taxon>
    </lineage>
</organism>
<gene>
    <name evidence="1" type="ORF">METZ01_LOCUS401197</name>
</gene>
<proteinExistence type="predicted"/>
<protein>
    <submittedName>
        <fullName evidence="1">Uncharacterized protein</fullName>
    </submittedName>
</protein>
<sequence>MSIFRESVVDTAIQSFFATAKSGSSKSIYS</sequence>
<reference evidence="1" key="1">
    <citation type="submission" date="2018-05" db="EMBL/GenBank/DDBJ databases">
        <authorList>
            <person name="Lanie J.A."/>
            <person name="Ng W.-L."/>
            <person name="Kazmierczak K.M."/>
            <person name="Andrzejewski T.M."/>
            <person name="Davidsen T.M."/>
            <person name="Wayne K.J."/>
            <person name="Tettelin H."/>
            <person name="Glass J.I."/>
            <person name="Rusch D."/>
            <person name="Podicherti R."/>
            <person name="Tsui H.-C.T."/>
            <person name="Winkler M.E."/>
        </authorList>
    </citation>
    <scope>NUCLEOTIDE SEQUENCE</scope>
</reference>
<evidence type="ECO:0000313" key="1">
    <source>
        <dbReference type="EMBL" id="SVD48343.1"/>
    </source>
</evidence>
<dbReference type="AlphaFoldDB" id="A0A382VPC9"/>